<organism evidence="1 2">
    <name type="scientific">Cronobacter phage Pet-CM3-4</name>
    <dbReference type="NCBI Taxonomy" id="1892569"/>
    <lineage>
        <taxon>Viruses</taxon>
        <taxon>Duplodnaviria</taxon>
        <taxon>Heunggongvirae</taxon>
        <taxon>Uroviricota</taxon>
        <taxon>Caudoviricetes</taxon>
        <taxon>Pantevenvirales</taxon>
        <taxon>Straboviridae</taxon>
        <taxon>Tevenvirinae</taxon>
        <taxon>Karamvirus</taxon>
        <taxon>Karamvirus petcm34</taxon>
    </lineage>
</organism>
<dbReference type="GeneID" id="65109196"/>
<dbReference type="KEGG" id="vg:65109196"/>
<protein>
    <submittedName>
        <fullName evidence="1">Uncharacterized protein</fullName>
    </submittedName>
</protein>
<dbReference type="RefSeq" id="YP_010091664.1">
    <property type="nucleotide sequence ID" value="NC_055726.1"/>
</dbReference>
<sequence>MLPRSMPQDWPSGDYMCTCRDCGINYIGPKRSIFCNICNTSEKPESKIDYEAIRNSKTEMLKKFNEAKKLAEELGYVLVKKI</sequence>
<reference evidence="2" key="1">
    <citation type="submission" date="2016-09" db="EMBL/GenBank/DDBJ databases">
        <authorList>
            <person name="Kajsik M."/>
        </authorList>
    </citation>
    <scope>NUCLEOTIDE SEQUENCE [LARGE SCALE GENOMIC DNA]</scope>
</reference>
<keyword evidence="2" id="KW-1185">Reference proteome</keyword>
<evidence type="ECO:0000313" key="2">
    <source>
        <dbReference type="Proteomes" id="UP000279601"/>
    </source>
</evidence>
<proteinExistence type="predicted"/>
<dbReference type="EMBL" id="LT614807">
    <property type="protein sequence ID" value="SCN45742.1"/>
    <property type="molecule type" value="Genomic_DNA"/>
</dbReference>
<dbReference type="Proteomes" id="UP000279601">
    <property type="component" value="Segment"/>
</dbReference>
<evidence type="ECO:0000313" key="1">
    <source>
        <dbReference type="EMBL" id="SCN45742.1"/>
    </source>
</evidence>
<name>A0A1D3RKG2_9CAUD</name>
<accession>A0A1D3RKG2</accession>